<dbReference type="InterPro" id="IPR017972">
    <property type="entry name" value="Cyt_P450_CS"/>
</dbReference>
<dbReference type="Gene3D" id="1.10.630.10">
    <property type="entry name" value="Cytochrome P450"/>
    <property type="match status" value="1"/>
</dbReference>
<sequence>MRSLAVATTHLESGAVDVTANDLYGEGRWPEVFARLRRDDPVHFCPTSFYGPYWSVTRHADIAHVEALPQLFSSSWTHGGITILHNDPDIQLPMFIAMDRPEHTAMRRTVSPAFSPSALTDHSAAIRARTAALLDSLPVGEAFDWVDRVSTELTTQMLATLFDFPWEDRRLLATWANWAGDFRAAVSPALRRKRQRVLQQMVDYFGRLWGERRNAGLAPDLLSRMIHSDAMSNLRPQEFCGNLMLLVIGGTDTTRNSMTGLVVALDQFPENRALLDADRGLVVNAVSELIRWQTPLSHMRRTATEDTEIGGKIIRKDDKVVLWYNSANRDEAVFTDADRFDVTRANARRHLAFGFGIHRCVGARLAELQLYILLEEMLNREMRVTPLHAPMRIPSPFANGYRKQMVTITRS</sequence>
<comment type="caution">
    <text evidence="3">The sequence shown here is derived from an EMBL/GenBank/DDBJ whole genome shotgun (WGS) entry which is preliminary data.</text>
</comment>
<keyword evidence="2" id="KW-0349">Heme</keyword>
<dbReference type="EMBL" id="JBHTIK010000015">
    <property type="protein sequence ID" value="MFD0850549.1"/>
    <property type="molecule type" value="Genomic_DNA"/>
</dbReference>
<dbReference type="Proteomes" id="UP001597124">
    <property type="component" value="Unassembled WGS sequence"/>
</dbReference>
<dbReference type="PRINTS" id="PR00359">
    <property type="entry name" value="BP450"/>
</dbReference>
<evidence type="ECO:0000313" key="3">
    <source>
        <dbReference type="EMBL" id="MFD0850549.1"/>
    </source>
</evidence>
<dbReference type="Pfam" id="PF00067">
    <property type="entry name" value="p450"/>
    <property type="match status" value="1"/>
</dbReference>
<keyword evidence="2" id="KW-0560">Oxidoreductase</keyword>
<protein>
    <submittedName>
        <fullName evidence="3">Cytochrome P450</fullName>
    </submittedName>
</protein>
<keyword evidence="2" id="KW-0408">Iron</keyword>
<dbReference type="InterPro" id="IPR036396">
    <property type="entry name" value="Cyt_P450_sf"/>
</dbReference>
<accession>A0ABW3CA82</accession>
<dbReference type="InterPro" id="IPR002397">
    <property type="entry name" value="Cyt_P450_B"/>
</dbReference>
<dbReference type="PANTHER" id="PTHR46696:SF1">
    <property type="entry name" value="CYTOCHROME P450 YJIB-RELATED"/>
    <property type="match status" value="1"/>
</dbReference>
<keyword evidence="2" id="KW-0503">Monooxygenase</keyword>
<keyword evidence="4" id="KW-1185">Reference proteome</keyword>
<comment type="similarity">
    <text evidence="1 2">Belongs to the cytochrome P450 family.</text>
</comment>
<dbReference type="SUPFAM" id="SSF48264">
    <property type="entry name" value="Cytochrome P450"/>
    <property type="match status" value="1"/>
</dbReference>
<name>A0ABW3CA82_SPHXN</name>
<keyword evidence="2" id="KW-0479">Metal-binding</keyword>
<evidence type="ECO:0000313" key="4">
    <source>
        <dbReference type="Proteomes" id="UP001597124"/>
    </source>
</evidence>
<dbReference type="PROSITE" id="PS00086">
    <property type="entry name" value="CYTOCHROME_P450"/>
    <property type="match status" value="1"/>
</dbReference>
<evidence type="ECO:0000256" key="2">
    <source>
        <dbReference type="RuleBase" id="RU000461"/>
    </source>
</evidence>
<dbReference type="PANTHER" id="PTHR46696">
    <property type="entry name" value="P450, PUTATIVE (EUROFUNG)-RELATED"/>
    <property type="match status" value="1"/>
</dbReference>
<reference evidence="4" key="1">
    <citation type="journal article" date="2019" name="Int. J. Syst. Evol. Microbiol.">
        <title>The Global Catalogue of Microorganisms (GCM) 10K type strain sequencing project: providing services to taxonomists for standard genome sequencing and annotation.</title>
        <authorList>
            <consortium name="The Broad Institute Genomics Platform"/>
            <consortium name="The Broad Institute Genome Sequencing Center for Infectious Disease"/>
            <person name="Wu L."/>
            <person name="Ma J."/>
        </authorList>
    </citation>
    <scope>NUCLEOTIDE SEQUENCE [LARGE SCALE GENOMIC DNA]</scope>
    <source>
        <strain evidence="4">CCUG 52537</strain>
    </source>
</reference>
<dbReference type="RefSeq" id="WP_381495042.1">
    <property type="nucleotide sequence ID" value="NZ_JBHTIK010000015.1"/>
</dbReference>
<gene>
    <name evidence="3" type="ORF">ACFQ00_19645</name>
</gene>
<dbReference type="CDD" id="cd11033">
    <property type="entry name" value="CYP142-like"/>
    <property type="match status" value="1"/>
</dbReference>
<evidence type="ECO:0000256" key="1">
    <source>
        <dbReference type="ARBA" id="ARBA00010617"/>
    </source>
</evidence>
<proteinExistence type="inferred from homology"/>
<dbReference type="InterPro" id="IPR001128">
    <property type="entry name" value="Cyt_P450"/>
</dbReference>
<organism evidence="3 4">
    <name type="scientific">Sphingosinicella xenopeptidilytica</name>
    <dbReference type="NCBI Taxonomy" id="364098"/>
    <lineage>
        <taxon>Bacteria</taxon>
        <taxon>Pseudomonadati</taxon>
        <taxon>Pseudomonadota</taxon>
        <taxon>Alphaproteobacteria</taxon>
        <taxon>Sphingomonadales</taxon>
        <taxon>Sphingosinicellaceae</taxon>
        <taxon>Sphingosinicella</taxon>
    </lineage>
</organism>